<feature type="compositionally biased region" description="Pro residues" evidence="1">
    <location>
        <begin position="70"/>
        <end position="81"/>
    </location>
</feature>
<reference evidence="2" key="1">
    <citation type="submission" date="2019-09" db="EMBL/GenBank/DDBJ databases">
        <title>Characterisation of the sponge microbiome using genome-centric metagenomics.</title>
        <authorList>
            <person name="Engelberts J.P."/>
            <person name="Robbins S.J."/>
            <person name="De Goeij J.M."/>
            <person name="Aranda M."/>
            <person name="Bell S.C."/>
            <person name="Webster N.S."/>
        </authorList>
    </citation>
    <scope>NUCLEOTIDE SEQUENCE</scope>
    <source>
        <strain evidence="2">SB0661_bin_32</strain>
    </source>
</reference>
<feature type="compositionally biased region" description="Polar residues" evidence="1">
    <location>
        <begin position="1"/>
        <end position="10"/>
    </location>
</feature>
<evidence type="ECO:0000313" key="2">
    <source>
        <dbReference type="EMBL" id="MYC97355.1"/>
    </source>
</evidence>
<gene>
    <name evidence="2" type="ORF">F4X14_20570</name>
</gene>
<evidence type="ECO:0000256" key="1">
    <source>
        <dbReference type="SAM" id="MobiDB-lite"/>
    </source>
</evidence>
<name>A0A6B1DDL9_9CHLR</name>
<feature type="region of interest" description="Disordered" evidence="1">
    <location>
        <begin position="1"/>
        <end position="81"/>
    </location>
</feature>
<proteinExistence type="predicted"/>
<protein>
    <submittedName>
        <fullName evidence="2">Uncharacterized protein</fullName>
    </submittedName>
</protein>
<dbReference type="AlphaFoldDB" id="A0A6B1DDL9"/>
<accession>A0A6B1DDL9</accession>
<comment type="caution">
    <text evidence="2">The sequence shown here is derived from an EMBL/GenBank/DDBJ whole genome shotgun (WGS) entry which is preliminary data.</text>
</comment>
<sequence>MPPESRPSTDISRRRRDALGAAASSHPARRCTPTPGTSRPRRPGPPASRSRIRQVGSALPRFPLPAANSLPPPAADPCPGP</sequence>
<organism evidence="2">
    <name type="scientific">Caldilineaceae bacterium SB0661_bin_32</name>
    <dbReference type="NCBI Taxonomy" id="2605255"/>
    <lineage>
        <taxon>Bacteria</taxon>
        <taxon>Bacillati</taxon>
        <taxon>Chloroflexota</taxon>
        <taxon>Caldilineae</taxon>
        <taxon>Caldilineales</taxon>
        <taxon>Caldilineaceae</taxon>
    </lineage>
</organism>
<dbReference type="EMBL" id="VXMH01000114">
    <property type="protein sequence ID" value="MYC97355.1"/>
    <property type="molecule type" value="Genomic_DNA"/>
</dbReference>